<keyword evidence="6 9" id="KW-0479">Metal-binding</keyword>
<keyword evidence="3 11" id="KW-0301">Gamma-carboxyglutamic acid</keyword>
<feature type="binding site" evidence="9">
    <location>
        <position position="130"/>
    </location>
    <ligand>
        <name>Ca(2+)</name>
        <dbReference type="ChEBI" id="CHEBI:29108"/>
        <label>1</label>
    </ligand>
</feature>
<reference evidence="15" key="2">
    <citation type="submission" date="2025-09" db="UniProtKB">
        <authorList>
            <consortium name="Ensembl"/>
        </authorList>
    </citation>
    <scope>IDENTIFICATION</scope>
</reference>
<evidence type="ECO:0000256" key="5">
    <source>
        <dbReference type="ARBA" id="ARBA00022591"/>
    </source>
</evidence>
<dbReference type="Ensembl" id="ENSPCLT00000028850.1">
    <property type="protein sequence ID" value="ENSPCLP00000020841.1"/>
    <property type="gene ID" value="ENSPCLG00000018261.1"/>
</dbReference>
<feature type="region of interest" description="Disordered" evidence="13">
    <location>
        <begin position="1"/>
        <end position="22"/>
    </location>
</feature>
<sequence length="155" mass="16363">MAVGMGEWKRPARPKPQSLPAAGPADVLEIELGTAGGDGGARSSIKAVRFGAPQRSCTMKAAVLLLVVALLAFSLCHGAPDGSDAPSAKAFISHRASAEMVRRQKRNFALDGGIAGAPRDPLEAKREVCELSPDCDELADQIGFQEAYRRFYGPV</sequence>
<dbReference type="GO" id="GO:1900076">
    <property type="term" value="P:regulation of cellular response to insulin stimulus"/>
    <property type="evidence" value="ECO:0007669"/>
    <property type="project" value="InterPro"/>
</dbReference>
<dbReference type="CTD" id="632"/>
<dbReference type="GO" id="GO:0008147">
    <property type="term" value="F:structural constituent of bone"/>
    <property type="evidence" value="ECO:0007669"/>
    <property type="project" value="TreeGrafter"/>
</dbReference>
<dbReference type="PROSITE" id="PS00011">
    <property type="entry name" value="GLA_1"/>
    <property type="match status" value="1"/>
</dbReference>
<dbReference type="SUPFAM" id="SSF57630">
    <property type="entry name" value="GLA-domain"/>
    <property type="match status" value="1"/>
</dbReference>
<dbReference type="GO" id="GO:0005576">
    <property type="term" value="C:extracellular region"/>
    <property type="evidence" value="ECO:0007669"/>
    <property type="project" value="UniProtKB-SubCell"/>
</dbReference>
<dbReference type="PANTHER" id="PTHR14235:SF0">
    <property type="entry name" value="OSTEOCALCIN"/>
    <property type="match status" value="1"/>
</dbReference>
<evidence type="ECO:0000256" key="12">
    <source>
        <dbReference type="RuleBase" id="RU361261"/>
    </source>
</evidence>
<evidence type="ECO:0000313" key="15">
    <source>
        <dbReference type="Ensembl" id="ENSPCLP00000020841.1"/>
    </source>
</evidence>
<gene>
    <name evidence="15" type="primary">BGLAP</name>
</gene>
<dbReference type="GO" id="GO:0046848">
    <property type="term" value="F:hydroxyapatite binding"/>
    <property type="evidence" value="ECO:0007669"/>
    <property type="project" value="TreeGrafter"/>
</dbReference>
<dbReference type="PRINTS" id="PR00002">
    <property type="entry name" value="GLABONE"/>
</dbReference>
<feature type="modified residue" description="4-carboxyglutamate" evidence="11">
    <location>
        <position position="127"/>
    </location>
</feature>
<dbReference type="GO" id="GO:0031214">
    <property type="term" value="P:biomineral tissue development"/>
    <property type="evidence" value="ECO:0007669"/>
    <property type="project" value="UniProtKB-KW"/>
</dbReference>
<evidence type="ECO:0000256" key="10">
    <source>
        <dbReference type="PIRSR" id="PIRSR602384-2"/>
    </source>
</evidence>
<dbReference type="InterPro" id="IPR039176">
    <property type="entry name" value="Osteocalcin"/>
</dbReference>
<dbReference type="Pfam" id="PF25890">
    <property type="entry name" value="BGLAP_C"/>
    <property type="match status" value="1"/>
</dbReference>
<comment type="PTM">
    <text evidence="11 12">Gamma-carboxyglutamate residues are formed by vitamin K dependent carboxylation. These residues are essential for the binding of calcium.</text>
</comment>
<dbReference type="AlphaFoldDB" id="A0A669R1A2"/>
<evidence type="ECO:0000256" key="6">
    <source>
        <dbReference type="ARBA" id="ARBA00022723"/>
    </source>
</evidence>
<dbReference type="OrthoDB" id="9950568at2759"/>
<dbReference type="PANTHER" id="PTHR14235">
    <property type="entry name" value="OSTEOCALCIN"/>
    <property type="match status" value="1"/>
</dbReference>
<evidence type="ECO:0000256" key="11">
    <source>
        <dbReference type="PIRSR" id="PIRSR602384-3"/>
    </source>
</evidence>
<dbReference type="KEGG" id="pcoc:116238818"/>
<reference evidence="15" key="1">
    <citation type="submission" date="2025-08" db="UniProtKB">
        <authorList>
            <consortium name="Ensembl"/>
        </authorList>
    </citation>
    <scope>IDENTIFICATION</scope>
</reference>
<evidence type="ECO:0000256" key="2">
    <source>
        <dbReference type="ARBA" id="ARBA00008850"/>
    </source>
</evidence>
<organism evidence="15 16">
    <name type="scientific">Phasianus colchicus</name>
    <name type="common">Common pheasant</name>
    <dbReference type="NCBI Taxonomy" id="9054"/>
    <lineage>
        <taxon>Eukaryota</taxon>
        <taxon>Metazoa</taxon>
        <taxon>Chordata</taxon>
        <taxon>Craniata</taxon>
        <taxon>Vertebrata</taxon>
        <taxon>Euteleostomi</taxon>
        <taxon>Archelosauria</taxon>
        <taxon>Archosauria</taxon>
        <taxon>Dinosauria</taxon>
        <taxon>Saurischia</taxon>
        <taxon>Theropoda</taxon>
        <taxon>Coelurosauria</taxon>
        <taxon>Aves</taxon>
        <taxon>Neognathae</taxon>
        <taxon>Galloanserae</taxon>
        <taxon>Galliformes</taxon>
        <taxon>Phasianidae</taxon>
        <taxon>Phasianinae</taxon>
        <taxon>Phasianus</taxon>
    </lineage>
</organism>
<dbReference type="Proteomes" id="UP000472261">
    <property type="component" value="Unplaced"/>
</dbReference>
<evidence type="ECO:0000256" key="4">
    <source>
        <dbReference type="ARBA" id="ARBA00022525"/>
    </source>
</evidence>
<keyword evidence="5" id="KW-0091">Biomineralization</keyword>
<dbReference type="RefSeq" id="XP_031464562.1">
    <property type="nucleotide sequence ID" value="XM_031608702.1"/>
</dbReference>
<keyword evidence="4 12" id="KW-0964">Secreted</keyword>
<evidence type="ECO:0000256" key="3">
    <source>
        <dbReference type="ARBA" id="ARBA00022479"/>
    </source>
</evidence>
<dbReference type="SMART" id="SM00069">
    <property type="entry name" value="GLA"/>
    <property type="match status" value="1"/>
</dbReference>
<feature type="disulfide bond" evidence="10">
    <location>
        <begin position="129"/>
        <end position="135"/>
    </location>
</feature>
<keyword evidence="8 10" id="KW-1015">Disulfide bond</keyword>
<dbReference type="PROSITE" id="PS50998">
    <property type="entry name" value="GLA_2"/>
    <property type="match status" value="1"/>
</dbReference>
<feature type="binding site" evidence="9">
    <location>
        <position position="136"/>
    </location>
    <ligand>
        <name>Ca(2+)</name>
        <dbReference type="ChEBI" id="CHEBI:29108"/>
        <label>1</label>
    </ligand>
</feature>
<dbReference type="InterPro" id="IPR000294">
    <property type="entry name" value="GLA_domain"/>
</dbReference>
<feature type="modified residue" description="4-carboxyglutamate" evidence="11">
    <location>
        <position position="130"/>
    </location>
</feature>
<evidence type="ECO:0000256" key="9">
    <source>
        <dbReference type="PIRSR" id="PIRSR602384-1"/>
    </source>
</evidence>
<accession>A0A669R1A2</accession>
<dbReference type="InterPro" id="IPR058704">
    <property type="entry name" value="BGLAP-like_C"/>
</dbReference>
<comment type="function">
    <text evidence="12">Binds strongly to apatite and calcium.</text>
</comment>
<evidence type="ECO:0000256" key="1">
    <source>
        <dbReference type="ARBA" id="ARBA00004613"/>
    </source>
</evidence>
<dbReference type="GO" id="GO:0060348">
    <property type="term" value="P:bone development"/>
    <property type="evidence" value="ECO:0007669"/>
    <property type="project" value="InterPro"/>
</dbReference>
<name>A0A669R1A2_PHACC</name>
<dbReference type="InterPro" id="IPR035972">
    <property type="entry name" value="GLA-like_dom_SF"/>
</dbReference>
<evidence type="ECO:0000259" key="14">
    <source>
        <dbReference type="PROSITE" id="PS50998"/>
    </source>
</evidence>
<protein>
    <recommendedName>
        <fullName evidence="12">Osteocalcin</fullName>
    </recommendedName>
</protein>
<dbReference type="GeneID" id="116238818"/>
<evidence type="ECO:0000256" key="13">
    <source>
        <dbReference type="SAM" id="MobiDB-lite"/>
    </source>
</evidence>
<feature type="binding site" evidence="9">
    <location>
        <position position="123"/>
    </location>
    <ligand>
        <name>Ca(2+)</name>
        <dbReference type="ChEBI" id="CHEBI:29108"/>
        <label>1</label>
    </ligand>
</feature>
<dbReference type="InterPro" id="IPR002384">
    <property type="entry name" value="Osteocalcin/MGP"/>
</dbReference>
<feature type="binding site" evidence="9">
    <location>
        <position position="127"/>
    </location>
    <ligand>
        <name>Ca(2+)</name>
        <dbReference type="ChEBI" id="CHEBI:29108"/>
        <label>1</label>
    </ligand>
</feature>
<evidence type="ECO:0000256" key="8">
    <source>
        <dbReference type="ARBA" id="ARBA00023157"/>
    </source>
</evidence>
<evidence type="ECO:0000256" key="7">
    <source>
        <dbReference type="ARBA" id="ARBA00022837"/>
    </source>
</evidence>
<dbReference type="GO" id="GO:0032571">
    <property type="term" value="P:response to vitamin K"/>
    <property type="evidence" value="ECO:0007669"/>
    <property type="project" value="InterPro"/>
</dbReference>
<evidence type="ECO:0000313" key="16">
    <source>
        <dbReference type="Proteomes" id="UP000472261"/>
    </source>
</evidence>
<dbReference type="GO" id="GO:0005509">
    <property type="term" value="F:calcium ion binding"/>
    <property type="evidence" value="ECO:0007669"/>
    <property type="project" value="UniProtKB-UniRule"/>
</dbReference>
<comment type="subcellular location">
    <subcellularLocation>
        <location evidence="1 12">Secreted</location>
    </subcellularLocation>
</comment>
<comment type="similarity">
    <text evidence="2 12">Belongs to the osteocalcin/matrix Gla protein family.</text>
</comment>
<dbReference type="GO" id="GO:0030500">
    <property type="term" value="P:regulation of bone mineralization"/>
    <property type="evidence" value="ECO:0007669"/>
    <property type="project" value="InterPro"/>
</dbReference>
<feature type="domain" description="Gla" evidence="14">
    <location>
        <begin position="107"/>
        <end position="153"/>
    </location>
</feature>
<dbReference type="GO" id="GO:0001649">
    <property type="term" value="P:osteoblast differentiation"/>
    <property type="evidence" value="ECO:0007669"/>
    <property type="project" value="TreeGrafter"/>
</dbReference>
<keyword evidence="7 9" id="KW-0106">Calcium</keyword>
<feature type="modified residue" description="4-carboxyglutamate" evidence="11">
    <location>
        <position position="123"/>
    </location>
</feature>
<proteinExistence type="inferred from homology"/>
<keyword evidence="16" id="KW-1185">Reference proteome</keyword>